<name>A0A5B7E374_PORTR</name>
<protein>
    <submittedName>
        <fullName evidence="2">Uncharacterized protein</fullName>
    </submittedName>
</protein>
<dbReference type="AlphaFoldDB" id="A0A5B7E374"/>
<comment type="caution">
    <text evidence="2">The sequence shown here is derived from an EMBL/GenBank/DDBJ whole genome shotgun (WGS) entry which is preliminary data.</text>
</comment>
<accession>A0A5B7E374</accession>
<proteinExistence type="predicted"/>
<dbReference type="Proteomes" id="UP000324222">
    <property type="component" value="Unassembled WGS sequence"/>
</dbReference>
<dbReference type="EMBL" id="VSRR010001788">
    <property type="protein sequence ID" value="MPC27683.1"/>
    <property type="molecule type" value="Genomic_DNA"/>
</dbReference>
<organism evidence="2 3">
    <name type="scientific">Portunus trituberculatus</name>
    <name type="common">Swimming crab</name>
    <name type="synonym">Neptunus trituberculatus</name>
    <dbReference type="NCBI Taxonomy" id="210409"/>
    <lineage>
        <taxon>Eukaryota</taxon>
        <taxon>Metazoa</taxon>
        <taxon>Ecdysozoa</taxon>
        <taxon>Arthropoda</taxon>
        <taxon>Crustacea</taxon>
        <taxon>Multicrustacea</taxon>
        <taxon>Malacostraca</taxon>
        <taxon>Eumalacostraca</taxon>
        <taxon>Eucarida</taxon>
        <taxon>Decapoda</taxon>
        <taxon>Pleocyemata</taxon>
        <taxon>Brachyura</taxon>
        <taxon>Eubrachyura</taxon>
        <taxon>Portunoidea</taxon>
        <taxon>Portunidae</taxon>
        <taxon>Portuninae</taxon>
        <taxon>Portunus</taxon>
    </lineage>
</organism>
<evidence type="ECO:0000256" key="1">
    <source>
        <dbReference type="SAM" id="MobiDB-lite"/>
    </source>
</evidence>
<sequence>MVRGRRSETGVAQQLPCSDDRCGADMQRRQDGDGEGSAGGHQTLRFYFPLDRFYDSSHKQRLSRRDANKIVSGDASRLRIDKVTEGTHCIPVSQPRTRRSVQREAFPQRPLSLFAPTLTDTAPQRWRSFLTPLFVSQILTIISTRYGGPQKHAPRTACSHLAATITTTTITVPPPSPLPPLSRYNGVKDINGEFLDV</sequence>
<evidence type="ECO:0000313" key="3">
    <source>
        <dbReference type="Proteomes" id="UP000324222"/>
    </source>
</evidence>
<gene>
    <name evidence="2" type="ORF">E2C01_020862</name>
</gene>
<evidence type="ECO:0000313" key="2">
    <source>
        <dbReference type="EMBL" id="MPC27683.1"/>
    </source>
</evidence>
<keyword evidence="3" id="KW-1185">Reference proteome</keyword>
<feature type="region of interest" description="Disordered" evidence="1">
    <location>
        <begin position="1"/>
        <end position="41"/>
    </location>
</feature>
<feature type="compositionally biased region" description="Basic and acidic residues" evidence="1">
    <location>
        <begin position="18"/>
        <end position="32"/>
    </location>
</feature>
<reference evidence="2 3" key="1">
    <citation type="submission" date="2019-05" db="EMBL/GenBank/DDBJ databases">
        <title>Another draft genome of Portunus trituberculatus and its Hox gene families provides insights of decapod evolution.</title>
        <authorList>
            <person name="Jeong J.-H."/>
            <person name="Song I."/>
            <person name="Kim S."/>
            <person name="Choi T."/>
            <person name="Kim D."/>
            <person name="Ryu S."/>
            <person name="Kim W."/>
        </authorList>
    </citation>
    <scope>NUCLEOTIDE SEQUENCE [LARGE SCALE GENOMIC DNA]</scope>
    <source>
        <tissue evidence="2">Muscle</tissue>
    </source>
</reference>